<dbReference type="Proteomes" id="UP000194841">
    <property type="component" value="Unassembled WGS sequence"/>
</dbReference>
<accession>A0A244CUS6</accession>
<keyword evidence="2" id="KW-1185">Reference proteome</keyword>
<reference evidence="1 2" key="1">
    <citation type="submission" date="2017-02" db="EMBL/GenBank/DDBJ databases">
        <title>Pseudoalteromonas ulvae TC14 Genome.</title>
        <authorList>
            <person name="Molmeret M."/>
        </authorList>
    </citation>
    <scope>NUCLEOTIDE SEQUENCE [LARGE SCALE GENOMIC DNA]</scope>
    <source>
        <strain evidence="1">TC14</strain>
    </source>
</reference>
<comment type="caution">
    <text evidence="1">The sequence shown here is derived from an EMBL/GenBank/DDBJ whole genome shotgun (WGS) entry which is preliminary data.</text>
</comment>
<dbReference type="AlphaFoldDB" id="A0A244CUS6"/>
<evidence type="ECO:0000313" key="1">
    <source>
        <dbReference type="EMBL" id="OUL59358.1"/>
    </source>
</evidence>
<sequence length="99" mass="11279">MSAFWNFRVIKCEGQGDEETLFQIHEVEYNINGRAVNWSETSVAPFGRTLEELKEDTQRQQSAFEKPVLKVVRKARGYELVDIETGEDAFAQPPAGLTE</sequence>
<protein>
    <recommendedName>
        <fullName evidence="3">Orphan protein</fullName>
    </recommendedName>
</protein>
<organism evidence="1 2">
    <name type="scientific">Pseudoalteromonas ulvae</name>
    <dbReference type="NCBI Taxonomy" id="107327"/>
    <lineage>
        <taxon>Bacteria</taxon>
        <taxon>Pseudomonadati</taxon>
        <taxon>Pseudomonadota</taxon>
        <taxon>Gammaproteobacteria</taxon>
        <taxon>Alteromonadales</taxon>
        <taxon>Pseudoalteromonadaceae</taxon>
        <taxon>Pseudoalteromonas</taxon>
    </lineage>
</organism>
<dbReference type="OrthoDB" id="6296564at2"/>
<gene>
    <name evidence="1" type="ORF">B1199_03565</name>
</gene>
<dbReference type="RefSeq" id="WP_086742748.1">
    <property type="nucleotide sequence ID" value="NZ_MWPV01000001.1"/>
</dbReference>
<evidence type="ECO:0008006" key="3">
    <source>
        <dbReference type="Google" id="ProtNLM"/>
    </source>
</evidence>
<evidence type="ECO:0000313" key="2">
    <source>
        <dbReference type="Proteomes" id="UP000194841"/>
    </source>
</evidence>
<dbReference type="EMBL" id="MWPV01000001">
    <property type="protein sequence ID" value="OUL59358.1"/>
    <property type="molecule type" value="Genomic_DNA"/>
</dbReference>
<name>A0A244CUS6_PSEDV</name>
<proteinExistence type="predicted"/>